<comment type="subcellular location">
    <subcellularLocation>
        <location evidence="2">Cell inner membrane</location>
        <topology evidence="2">Peripheral membrane protein</topology>
        <orientation evidence="2">Cytoplasmic side</orientation>
    </subcellularLocation>
</comment>
<keyword evidence="2" id="KW-0067">ATP-binding</keyword>
<dbReference type="Gene3D" id="3.30.450.90">
    <property type="match status" value="1"/>
</dbReference>
<accession>A0A158JX07</accession>
<dbReference type="RefSeq" id="WP_087646490.1">
    <property type="nucleotide sequence ID" value="NZ_FCON02000052.1"/>
</dbReference>
<dbReference type="NCBIfam" id="TIGR02788">
    <property type="entry name" value="VirB11"/>
    <property type="match status" value="1"/>
</dbReference>
<comment type="function">
    <text evidence="2">Part of the Type IV secretion system.</text>
</comment>
<dbReference type="Gene3D" id="3.40.50.300">
    <property type="entry name" value="P-loop containing nucleotide triphosphate hydrolases"/>
    <property type="match status" value="1"/>
</dbReference>
<dbReference type="CDD" id="cd01130">
    <property type="entry name" value="VirB11-like_ATPase"/>
    <property type="match status" value="1"/>
</dbReference>
<dbReference type="AlphaFoldDB" id="A0A158JX07"/>
<dbReference type="GO" id="GO:0005524">
    <property type="term" value="F:ATP binding"/>
    <property type="evidence" value="ECO:0007669"/>
    <property type="project" value="UniProtKB-UniRule"/>
</dbReference>
<dbReference type="SUPFAM" id="SSF52540">
    <property type="entry name" value="P-loop containing nucleoside triphosphate hydrolases"/>
    <property type="match status" value="1"/>
</dbReference>
<reference evidence="4" key="1">
    <citation type="submission" date="2016-01" db="EMBL/GenBank/DDBJ databases">
        <authorList>
            <person name="Peeters C."/>
        </authorList>
    </citation>
    <scope>NUCLEOTIDE SEQUENCE [LARGE SCALE GENOMIC DNA]</scope>
    <source>
        <strain evidence="4">LMG 22940</strain>
    </source>
</reference>
<dbReference type="InterPro" id="IPR014155">
    <property type="entry name" value="VirB11"/>
</dbReference>
<dbReference type="InterPro" id="IPR027417">
    <property type="entry name" value="P-loop_NTPase"/>
</dbReference>
<dbReference type="GO" id="GO:0005886">
    <property type="term" value="C:plasma membrane"/>
    <property type="evidence" value="ECO:0007669"/>
    <property type="project" value="UniProtKB-SubCell"/>
</dbReference>
<dbReference type="GO" id="GO:0044097">
    <property type="term" value="P:secretion by the type IV secretion system"/>
    <property type="evidence" value="ECO:0007669"/>
    <property type="project" value="InterPro"/>
</dbReference>
<protein>
    <recommendedName>
        <fullName evidence="2">Type IV secretion system protein</fullName>
    </recommendedName>
</protein>
<keyword evidence="2" id="KW-0472">Membrane</keyword>
<dbReference type="EMBL" id="FCON02000052">
    <property type="protein sequence ID" value="SAL73348.1"/>
    <property type="molecule type" value="Genomic_DNA"/>
</dbReference>
<proteinExistence type="inferred from homology"/>
<dbReference type="GO" id="GO:0016887">
    <property type="term" value="F:ATP hydrolysis activity"/>
    <property type="evidence" value="ECO:0007669"/>
    <property type="project" value="InterPro"/>
</dbReference>
<dbReference type="InterPro" id="IPR001482">
    <property type="entry name" value="T2SS/T4SS_dom"/>
</dbReference>
<evidence type="ECO:0000313" key="4">
    <source>
        <dbReference type="EMBL" id="SAL73348.1"/>
    </source>
</evidence>
<keyword evidence="2" id="KW-0547">Nucleotide-binding</keyword>
<name>A0A158JX07_9BURK</name>
<keyword evidence="2" id="KW-0997">Cell inner membrane</keyword>
<dbReference type="OrthoDB" id="9810761at2"/>
<dbReference type="Pfam" id="PF00437">
    <property type="entry name" value="T2SSE"/>
    <property type="match status" value="1"/>
</dbReference>
<evidence type="ECO:0000313" key="5">
    <source>
        <dbReference type="Proteomes" id="UP000054770"/>
    </source>
</evidence>
<dbReference type="GO" id="GO:0043684">
    <property type="term" value="C:type IV secretion system complex"/>
    <property type="evidence" value="ECO:0007669"/>
    <property type="project" value="UniProtKB-UniRule"/>
</dbReference>
<dbReference type="InterPro" id="IPR050921">
    <property type="entry name" value="T4SS_GSP_E_ATPase"/>
</dbReference>
<gene>
    <name evidence="4" type="ORF">AWB68_04413</name>
</gene>
<comment type="similarity">
    <text evidence="1 2">Belongs to the GSP E family.</text>
</comment>
<keyword evidence="2" id="KW-1003">Cell membrane</keyword>
<dbReference type="PANTHER" id="PTHR30486">
    <property type="entry name" value="TWITCHING MOTILITY PROTEIN PILT"/>
    <property type="match status" value="1"/>
</dbReference>
<evidence type="ECO:0000256" key="2">
    <source>
        <dbReference type="RuleBase" id="RU366071"/>
    </source>
</evidence>
<feature type="domain" description="Bacterial type II secretion system protein E" evidence="3">
    <location>
        <begin position="160"/>
        <end position="296"/>
    </location>
</feature>
<keyword evidence="5" id="KW-1185">Reference proteome</keyword>
<comment type="caution">
    <text evidence="4">The sequence shown here is derived from an EMBL/GenBank/DDBJ whole genome shotgun (WGS) entry which is preliminary data.</text>
</comment>
<dbReference type="PANTHER" id="PTHR30486:SF6">
    <property type="entry name" value="TYPE IV PILUS RETRACTATION ATPASE PILT"/>
    <property type="match status" value="1"/>
</dbReference>
<evidence type="ECO:0000259" key="3">
    <source>
        <dbReference type="Pfam" id="PF00437"/>
    </source>
</evidence>
<evidence type="ECO:0000256" key="1">
    <source>
        <dbReference type="ARBA" id="ARBA00006611"/>
    </source>
</evidence>
<organism evidence="4 5">
    <name type="scientific">Caballeronia choica</name>
    <dbReference type="NCBI Taxonomy" id="326476"/>
    <lineage>
        <taxon>Bacteria</taxon>
        <taxon>Pseudomonadati</taxon>
        <taxon>Pseudomonadota</taxon>
        <taxon>Betaproteobacteria</taxon>
        <taxon>Burkholderiales</taxon>
        <taxon>Burkholderiaceae</taxon>
        <taxon>Caballeronia</taxon>
    </lineage>
</organism>
<sequence length="336" mass="37260">MSIVPAFFNRTESIRPLFDDVDVSEIAVNGPGIVWAGRKGMRFMERVDTPVLTESTLRDFAELVAHHSDQETNAQRPLLAASIPSELTGPGNRDFRIQVVQPPSVPAGTIAIAIRKPSTLDLAMRYYEESGAFDRVNEPLADSEDTDKKLASLYRDCAWPAFLRLAVKTKKNIVVSAPTFAGKTEFINMLLKEISPAERIVTIEDARELRPPQANAVNLLYSRGNQGTANVTPVELMEASLRLSPDRVIPGELRGAEAYVALEMLNSGHGGWMTTLHATSPEHMFDRLAQMVMRFGSTLQRAEIVDYARSLIDVVVQMHRYDDGVRGISKVLYAPH</sequence>
<dbReference type="Proteomes" id="UP000054770">
    <property type="component" value="Unassembled WGS sequence"/>
</dbReference>